<keyword evidence="2" id="KW-0004">4Fe-4S</keyword>
<dbReference type="PANTHER" id="PTHR11228">
    <property type="entry name" value="RADICAL SAM DOMAIN PROTEIN"/>
    <property type="match status" value="1"/>
</dbReference>
<evidence type="ECO:0000256" key="1">
    <source>
        <dbReference type="ARBA" id="ARBA00001966"/>
    </source>
</evidence>
<dbReference type="GO" id="GO:0051539">
    <property type="term" value="F:4 iron, 4 sulfur cluster binding"/>
    <property type="evidence" value="ECO:0007669"/>
    <property type="project" value="UniProtKB-KW"/>
</dbReference>
<dbReference type="PROSITE" id="PS51918">
    <property type="entry name" value="RADICAL_SAM"/>
    <property type="match status" value="1"/>
</dbReference>
<keyword evidence="9" id="KW-1185">Reference proteome</keyword>
<dbReference type="InterPro" id="IPR050377">
    <property type="entry name" value="Radical_SAM_PqqE_MftC-like"/>
</dbReference>
<dbReference type="InterPro" id="IPR017200">
    <property type="entry name" value="PqqE-like"/>
</dbReference>
<evidence type="ECO:0000313" key="9">
    <source>
        <dbReference type="Proteomes" id="UP001320159"/>
    </source>
</evidence>
<dbReference type="InterPro" id="IPR013785">
    <property type="entry name" value="Aldolase_TIM"/>
</dbReference>
<dbReference type="SUPFAM" id="SSF102114">
    <property type="entry name" value="Radical SAM enzymes"/>
    <property type="match status" value="1"/>
</dbReference>
<reference evidence="8 9" key="1">
    <citation type="submission" date="2017-11" db="EMBL/GenBank/DDBJ databases">
        <title>Isolation and Characterization of Family Methanocellaceae Species from Potential Methane Hydrate Area Offshore Southwestern Taiwan.</title>
        <authorList>
            <person name="Zhang W.-L."/>
            <person name="Chen W.-C."/>
            <person name="Lai M.-C."/>
            <person name="Chen S.-C."/>
        </authorList>
    </citation>
    <scope>NUCLEOTIDE SEQUENCE [LARGE SCALE GENOMIC DNA]</scope>
    <source>
        <strain evidence="8 9">CWC-04</strain>
    </source>
</reference>
<protein>
    <recommendedName>
        <fullName evidence="7">Radical SAM core domain-containing protein</fullName>
    </recommendedName>
</protein>
<proteinExistence type="predicted"/>
<keyword evidence="5" id="KW-0408">Iron</keyword>
<dbReference type="EMBL" id="PGCK01000010">
    <property type="protein sequence ID" value="MCD1295634.1"/>
    <property type="molecule type" value="Genomic_DNA"/>
</dbReference>
<keyword evidence="4" id="KW-0479">Metal-binding</keyword>
<organism evidence="8 9">
    <name type="scientific">Methanooceanicella nereidis</name>
    <dbReference type="NCBI Taxonomy" id="2052831"/>
    <lineage>
        <taxon>Archaea</taxon>
        <taxon>Methanobacteriati</taxon>
        <taxon>Methanobacteriota</taxon>
        <taxon>Stenosarchaea group</taxon>
        <taxon>Methanomicrobia</taxon>
        <taxon>Methanocellales</taxon>
        <taxon>Methanocellaceae</taxon>
        <taxon>Methanooceanicella</taxon>
    </lineage>
</organism>
<evidence type="ECO:0000256" key="2">
    <source>
        <dbReference type="ARBA" id="ARBA00022485"/>
    </source>
</evidence>
<evidence type="ECO:0000313" key="8">
    <source>
        <dbReference type="EMBL" id="MCD1295634.1"/>
    </source>
</evidence>
<dbReference type="Proteomes" id="UP001320159">
    <property type="component" value="Unassembled WGS sequence"/>
</dbReference>
<evidence type="ECO:0000256" key="6">
    <source>
        <dbReference type="ARBA" id="ARBA00023014"/>
    </source>
</evidence>
<dbReference type="GO" id="GO:0046872">
    <property type="term" value="F:metal ion binding"/>
    <property type="evidence" value="ECO:0007669"/>
    <property type="project" value="UniProtKB-KW"/>
</dbReference>
<dbReference type="CDD" id="cd21109">
    <property type="entry name" value="SPASM"/>
    <property type="match status" value="1"/>
</dbReference>
<dbReference type="Pfam" id="PF11946">
    <property type="entry name" value="DUF3463"/>
    <property type="match status" value="1"/>
</dbReference>
<dbReference type="PANTHER" id="PTHR11228:SF7">
    <property type="entry name" value="PQQA PEPTIDE CYCLASE"/>
    <property type="match status" value="1"/>
</dbReference>
<keyword evidence="3" id="KW-0949">S-adenosyl-L-methionine</keyword>
<dbReference type="RefSeq" id="WP_230742491.1">
    <property type="nucleotide sequence ID" value="NZ_PGCK01000010.1"/>
</dbReference>
<comment type="cofactor">
    <cofactor evidence="1">
        <name>[4Fe-4S] cluster</name>
        <dbReference type="ChEBI" id="CHEBI:49883"/>
    </cofactor>
</comment>
<name>A0AAP2W7V7_9EURY</name>
<dbReference type="SFLD" id="SFLDS00029">
    <property type="entry name" value="Radical_SAM"/>
    <property type="match status" value="1"/>
</dbReference>
<evidence type="ECO:0000256" key="4">
    <source>
        <dbReference type="ARBA" id="ARBA00022723"/>
    </source>
</evidence>
<keyword evidence="6" id="KW-0411">Iron-sulfur</keyword>
<dbReference type="InterPro" id="IPR058240">
    <property type="entry name" value="rSAM_sf"/>
</dbReference>
<dbReference type="InterPro" id="IPR022563">
    <property type="entry name" value="DUF3463"/>
</dbReference>
<dbReference type="SFLD" id="SFLDG01067">
    <property type="entry name" value="SPASM/twitch_domain_containing"/>
    <property type="match status" value="1"/>
</dbReference>
<feature type="domain" description="Radical SAM core" evidence="7">
    <location>
        <begin position="13"/>
        <end position="221"/>
    </location>
</feature>
<dbReference type="AlphaFoldDB" id="A0AAP2W7V7"/>
<dbReference type="Pfam" id="PF04055">
    <property type="entry name" value="Radical_SAM"/>
    <property type="match status" value="1"/>
</dbReference>
<dbReference type="Gene3D" id="3.20.20.70">
    <property type="entry name" value="Aldolase class I"/>
    <property type="match status" value="1"/>
</dbReference>
<sequence>MKSLNIIKSRLFTHSPLVLTHNTTSLCNCKCKTCDLWKKSPYHKNDLTKEEVFKMLDDAKQAGMIGYVAWGGEPLMRKDLPELLRHAKQNGLATTIITNGYYLEDRSEEIAPYTDCIIVSIDAADELHDEMRGVHGIREKALKGIEKCKGLKIRVMINSVISSLNIDKVDGLIMLSKELDVPIAFEPLNVYPGYNEHLKPDDATIKDVFLKIIEYKSSGHRIVNSKQYLEMIRENYSERKQYTCHAPKVFIEVHPEGEIACCLNLSKPWGNSKDISLKELFYSSDYKEFCKDVEKCNKCVVSCVIESSLAYSMEPVFLLDKVKNLL</sequence>
<evidence type="ECO:0000256" key="3">
    <source>
        <dbReference type="ARBA" id="ARBA00022691"/>
    </source>
</evidence>
<evidence type="ECO:0000256" key="5">
    <source>
        <dbReference type="ARBA" id="ARBA00023004"/>
    </source>
</evidence>
<gene>
    <name evidence="8" type="ORF">CUJ83_11560</name>
</gene>
<evidence type="ECO:0000259" key="7">
    <source>
        <dbReference type="PROSITE" id="PS51918"/>
    </source>
</evidence>
<comment type="caution">
    <text evidence="8">The sequence shown here is derived from an EMBL/GenBank/DDBJ whole genome shotgun (WGS) entry which is preliminary data.</text>
</comment>
<dbReference type="InterPro" id="IPR007197">
    <property type="entry name" value="rSAM"/>
</dbReference>
<dbReference type="GO" id="GO:0003824">
    <property type="term" value="F:catalytic activity"/>
    <property type="evidence" value="ECO:0007669"/>
    <property type="project" value="InterPro"/>
</dbReference>
<dbReference type="CDD" id="cd01335">
    <property type="entry name" value="Radical_SAM"/>
    <property type="match status" value="1"/>
</dbReference>
<accession>A0AAP2W7V7</accession>
<dbReference type="PIRSF" id="PIRSF037420">
    <property type="entry name" value="PQQ_syn_pqqE"/>
    <property type="match status" value="1"/>
</dbReference>